<reference evidence="11" key="2">
    <citation type="submission" date="2022-01" db="EMBL/GenBank/DDBJ databases">
        <authorList>
            <person name="Hirooka S."/>
            <person name="Miyagishima S.Y."/>
        </authorList>
    </citation>
    <scope>NUCLEOTIDE SEQUENCE</scope>
    <source>
        <strain evidence="11">NBRC 102759</strain>
    </source>
</reference>
<dbReference type="Proteomes" id="UP001061958">
    <property type="component" value="Unassembled WGS sequence"/>
</dbReference>
<keyword evidence="10" id="KW-0496">Mitochondrion</keyword>
<organism evidence="11 12">
    <name type="scientific">Galdieria partita</name>
    <dbReference type="NCBI Taxonomy" id="83374"/>
    <lineage>
        <taxon>Eukaryota</taxon>
        <taxon>Rhodophyta</taxon>
        <taxon>Bangiophyceae</taxon>
        <taxon>Galdieriales</taxon>
        <taxon>Galdieriaceae</taxon>
        <taxon>Galdieria</taxon>
    </lineage>
</organism>
<keyword evidence="3 10" id="KW-0055">Arginine biosynthesis</keyword>
<dbReference type="AlphaFoldDB" id="A0A9C7UN08"/>
<dbReference type="CDD" id="cd02152">
    <property type="entry name" value="OAT"/>
    <property type="match status" value="1"/>
</dbReference>
<evidence type="ECO:0000313" key="11">
    <source>
        <dbReference type="EMBL" id="GJQ09324.1"/>
    </source>
</evidence>
<dbReference type="GO" id="GO:0006526">
    <property type="term" value="P:L-arginine biosynthetic process"/>
    <property type="evidence" value="ECO:0007669"/>
    <property type="project" value="UniProtKB-UniRule"/>
</dbReference>
<dbReference type="GO" id="GO:0005759">
    <property type="term" value="C:mitochondrial matrix"/>
    <property type="evidence" value="ECO:0007669"/>
    <property type="project" value="UniProtKB-SubCell"/>
</dbReference>
<feature type="site" description="Involved in the stabilization of negative charge on the oxyanion by the formation of the oxyanion hole" evidence="10">
    <location>
        <position position="183"/>
    </location>
</feature>
<name>A0A9C7UN08_9RHOD</name>
<dbReference type="NCBIfam" id="TIGR00120">
    <property type="entry name" value="ArgJ"/>
    <property type="match status" value="1"/>
</dbReference>
<comment type="PTM">
    <text evidence="10">The alpha and beta chains are autoproteolytically processed from a single precursor protein within the mitochondrion.</text>
</comment>
<feature type="binding site" evidence="10">
    <location>
        <position position="259"/>
    </location>
    <ligand>
        <name>substrate</name>
    </ligand>
</feature>
<dbReference type="PANTHER" id="PTHR23100:SF0">
    <property type="entry name" value="ARGININE BIOSYNTHESIS BIFUNCTIONAL PROTEIN ARGJ, MITOCHONDRIAL"/>
    <property type="match status" value="1"/>
</dbReference>
<comment type="caution">
    <text evidence="11">The sequence shown here is derived from an EMBL/GenBank/DDBJ whole genome shotgun (WGS) entry which is preliminary data.</text>
</comment>
<dbReference type="PANTHER" id="PTHR23100">
    <property type="entry name" value="ARGININE BIOSYNTHESIS BIFUNCTIONAL PROTEIN ARGJ"/>
    <property type="match status" value="1"/>
</dbReference>
<gene>
    <name evidence="11" type="ORF">GpartN1_g1115.t1</name>
</gene>
<dbReference type="GO" id="GO:0006592">
    <property type="term" value="P:ornithine biosynthetic process"/>
    <property type="evidence" value="ECO:0007669"/>
    <property type="project" value="TreeGrafter"/>
</dbReference>
<feature type="chain" id="PRO_5039770498" description="Arginine biosynthesis bifunctional protein ArgJ beta chain" evidence="10">
    <location>
        <begin position="259"/>
        <end position="481"/>
    </location>
</feature>
<proteinExistence type="inferred from homology"/>
<dbReference type="EMBL" id="BQMJ01000008">
    <property type="protein sequence ID" value="GJQ09324.1"/>
    <property type="molecule type" value="Genomic_DNA"/>
</dbReference>
<comment type="catalytic activity">
    <reaction evidence="9 10">
        <text>N(2)-acetyl-L-ornithine + L-glutamate = N-acetyl-L-glutamate + L-ornithine</text>
        <dbReference type="Rhea" id="RHEA:15349"/>
        <dbReference type="ChEBI" id="CHEBI:29985"/>
        <dbReference type="ChEBI" id="CHEBI:44337"/>
        <dbReference type="ChEBI" id="CHEBI:46911"/>
        <dbReference type="ChEBI" id="CHEBI:57805"/>
        <dbReference type="EC" id="2.3.1.35"/>
    </reaction>
</comment>
<accession>A0A9C7UN08</accession>
<dbReference type="Pfam" id="PF01960">
    <property type="entry name" value="ArgJ"/>
    <property type="match status" value="1"/>
</dbReference>
<dbReference type="GO" id="GO:0004358">
    <property type="term" value="F:L-glutamate N-acetyltransferase activity, acting on acetyl-L-ornithine as donor"/>
    <property type="evidence" value="ECO:0007669"/>
    <property type="project" value="UniProtKB-UniRule"/>
</dbReference>
<keyword evidence="12" id="KW-1185">Reference proteome</keyword>
<dbReference type="Gene3D" id="3.10.20.340">
    <property type="entry name" value="ArgJ beta chain, C-terminal domain"/>
    <property type="match status" value="1"/>
</dbReference>
<evidence type="ECO:0000256" key="3">
    <source>
        <dbReference type="ARBA" id="ARBA00022571"/>
    </source>
</evidence>
<evidence type="ECO:0000256" key="7">
    <source>
        <dbReference type="ARBA" id="ARBA00023268"/>
    </source>
</evidence>
<comment type="subcellular location">
    <subcellularLocation>
        <location evidence="10">Mitochondrion matrix</location>
    </subcellularLocation>
</comment>
<evidence type="ECO:0000256" key="10">
    <source>
        <dbReference type="HAMAP-Rule" id="MF_03124"/>
    </source>
</evidence>
<comment type="subunit">
    <text evidence="10">Heterodimer of an alpha and a beta chain.</text>
</comment>
<reference evidence="11" key="1">
    <citation type="journal article" date="2022" name="Proc. Natl. Acad. Sci. U.S.A.">
        <title>Life cycle and functional genomics of the unicellular red alga Galdieria for elucidating algal and plant evolution and industrial use.</title>
        <authorList>
            <person name="Hirooka S."/>
            <person name="Itabashi T."/>
            <person name="Ichinose T.M."/>
            <person name="Onuma R."/>
            <person name="Fujiwara T."/>
            <person name="Yamashita S."/>
            <person name="Jong L.W."/>
            <person name="Tomita R."/>
            <person name="Iwane A.H."/>
            <person name="Miyagishima S.Y."/>
        </authorList>
    </citation>
    <scope>NUCLEOTIDE SEQUENCE</scope>
    <source>
        <strain evidence="11">NBRC 102759</strain>
    </source>
</reference>
<feature type="binding site" evidence="10">
    <location>
        <position position="481"/>
    </location>
    <ligand>
        <name>substrate</name>
    </ligand>
</feature>
<feature type="site" description="Involved in the stabilization of negative charge on the oxyanion by the formation of the oxyanion hole" evidence="10">
    <location>
        <position position="184"/>
    </location>
</feature>
<comment type="pathway">
    <text evidence="10">Amino-acid biosynthesis; L-arginine biosynthesis; L-ornithine and N-acetyl-L-glutamate from L-glutamate and N(2)-acetyl-L-ornithine (cyclic): step 1/1.</text>
</comment>
<keyword evidence="8 10" id="KW-0012">Acyltransferase</keyword>
<feature type="binding site" evidence="10">
    <location>
        <position position="222"/>
    </location>
    <ligand>
        <name>substrate</name>
    </ligand>
</feature>
<dbReference type="InterPro" id="IPR002813">
    <property type="entry name" value="Arg_biosynth_ArgJ"/>
</dbReference>
<feature type="active site" description="Nucleophile" evidence="10">
    <location>
        <position position="259"/>
    </location>
</feature>
<dbReference type="InterPro" id="IPR016117">
    <property type="entry name" value="ArgJ-like_dom_sf"/>
</dbReference>
<dbReference type="FunFam" id="3.10.20.340:FF:000001">
    <property type="entry name" value="Arginine biosynthesis bifunctional protein ArgJ, chloroplastic"/>
    <property type="match status" value="1"/>
</dbReference>
<dbReference type="NCBIfam" id="NF003802">
    <property type="entry name" value="PRK05388.1"/>
    <property type="match status" value="1"/>
</dbReference>
<dbReference type="FunFam" id="3.60.70.12:FF:000001">
    <property type="entry name" value="Arginine biosynthesis bifunctional protein ArgJ, chloroplastic"/>
    <property type="match status" value="1"/>
</dbReference>
<feature type="binding site" evidence="10">
    <location>
        <position position="248"/>
    </location>
    <ligand>
        <name>substrate</name>
    </ligand>
</feature>
<evidence type="ECO:0000256" key="4">
    <source>
        <dbReference type="ARBA" id="ARBA00022605"/>
    </source>
</evidence>
<feature type="binding site" evidence="10">
    <location>
        <position position="344"/>
    </location>
    <ligand>
        <name>substrate</name>
    </ligand>
</feature>
<comment type="caution">
    <text evidence="10">Lacks conserved residue(s) required for the propagation of feature annotation.</text>
</comment>
<dbReference type="EC" id="2.3.1.1" evidence="10"/>
<comment type="catalytic activity">
    <reaction evidence="10">
        <text>L-glutamate + acetyl-CoA = N-acetyl-L-glutamate + CoA + H(+)</text>
        <dbReference type="Rhea" id="RHEA:24292"/>
        <dbReference type="ChEBI" id="CHEBI:15378"/>
        <dbReference type="ChEBI" id="CHEBI:29985"/>
        <dbReference type="ChEBI" id="CHEBI:44337"/>
        <dbReference type="ChEBI" id="CHEBI:57287"/>
        <dbReference type="ChEBI" id="CHEBI:57288"/>
        <dbReference type="EC" id="2.3.1.1"/>
    </reaction>
</comment>
<keyword evidence="4 10" id="KW-0028">Amino-acid biosynthesis</keyword>
<feature type="chain" id="PRO_5039770499" description="Arginine biosynthesis bifunctional protein ArgJ alpha chain" evidence="10">
    <location>
        <begin position="1"/>
        <end position="258"/>
    </location>
</feature>
<evidence type="ECO:0000256" key="1">
    <source>
        <dbReference type="ARBA" id="ARBA00006774"/>
    </source>
</evidence>
<feature type="binding site" evidence="10">
    <location>
        <position position="476"/>
    </location>
    <ligand>
        <name>substrate</name>
    </ligand>
</feature>
<sequence length="481" mass="51920">MVDILFLSLCHSKPCRIISSQNIFVTNSTTNFFGVPRNLVKRSPGRVQFALLFRKKVNMQLSLEDCFKILPKGGVASAKGFETGGVVAGLKSSGQLDLALILSTVEASVAGVFTKSIIKAAPVLLCQRFLQDTRGRATCILINSGQANAATGEEGLRDAFAISDLVSAHLPDTRPNQVFVASTGVIGKRVDLSRIEKAVPSLIAKLGHSEEHNMEAARAIMTTDLVPKYISVQWESNGRVVTLGGMAKGSGMIHPNMGTMLSFLTTDIAINTSLLQEMLQKAVSKSFNAITVDGDTSTNDTVLIMANGLSRVSVVENSPEMETFEKALTWCCEYLAKAIARDGEGATCLVQVEVSGTVTDEHAQTIARKISSSTLWKAAVYGRDPNWGRILAAAGTAGVEFDARQVSLWLGEYRLMKDGLPLTFDKATVRNYMQAAAEAKYLSGEDQVNVYLKVGDGIGYGKAWGCDLSYDYVRINAEYTT</sequence>
<keyword evidence="5 10" id="KW-0808">Transferase</keyword>
<dbReference type="OrthoDB" id="2017946at2759"/>
<evidence type="ECO:0000256" key="8">
    <source>
        <dbReference type="ARBA" id="ARBA00023315"/>
    </source>
</evidence>
<dbReference type="InterPro" id="IPR042195">
    <property type="entry name" value="ArgJ_beta_C"/>
</dbReference>
<comment type="subunit">
    <text evidence="2">Heterotetramer of two alpha and two beta chains.</text>
</comment>
<evidence type="ECO:0000256" key="9">
    <source>
        <dbReference type="ARBA" id="ARBA00049439"/>
    </source>
</evidence>
<evidence type="ECO:0000256" key="2">
    <source>
        <dbReference type="ARBA" id="ARBA00011475"/>
    </source>
</evidence>
<evidence type="ECO:0000256" key="6">
    <source>
        <dbReference type="ARBA" id="ARBA00022813"/>
    </source>
</evidence>
<evidence type="ECO:0000313" key="12">
    <source>
        <dbReference type="Proteomes" id="UP001061958"/>
    </source>
</evidence>
<evidence type="ECO:0000256" key="5">
    <source>
        <dbReference type="ARBA" id="ARBA00022679"/>
    </source>
</evidence>
<comment type="pathway">
    <text evidence="10">Amino-acid biosynthesis; L-arginine biosynthesis; N(2)-acetyl-L-ornithine from L-glutamate: step 1/4.</text>
</comment>
<dbReference type="EC" id="2.3.1.35" evidence="10"/>
<comment type="function">
    <text evidence="10">Catalyzes two activities which are involved in the cyclic version of arginine biosynthesis: the synthesis of acetylglutamate from glutamate and acetyl-CoA, and of ornithine by transacetylation between acetylornithine and glutamate.</text>
</comment>
<comment type="similarity">
    <text evidence="1 10">Belongs to the ArgJ family.</text>
</comment>
<dbReference type="SUPFAM" id="SSF56266">
    <property type="entry name" value="DmpA/ArgJ-like"/>
    <property type="match status" value="1"/>
</dbReference>
<keyword evidence="6 10" id="KW-0068">Autocatalytic cleavage</keyword>
<keyword evidence="7 10" id="KW-0511">Multifunctional enzyme</keyword>
<dbReference type="Gene3D" id="3.60.70.12">
    <property type="entry name" value="L-amino peptidase D-ALA esterase/amidase"/>
    <property type="match status" value="1"/>
</dbReference>
<dbReference type="HAMAP" id="MF_01106">
    <property type="entry name" value="ArgJ"/>
    <property type="match status" value="1"/>
</dbReference>
<protein>
    <recommendedName>
        <fullName evidence="10">Arginine biosynthesis bifunctional protein ArgJ, mitochondrial</fullName>
    </recommendedName>
    <domain>
        <recommendedName>
            <fullName evidence="10">Glutamate N-acetyltransferase</fullName>
            <shortName evidence="10">GAT</shortName>
            <ecNumber evidence="10">2.3.1.35</ecNumber>
        </recommendedName>
        <alternativeName>
            <fullName evidence="10">Ornithine acetyltransferase</fullName>
            <shortName evidence="10">OATase</shortName>
        </alternativeName>
        <alternativeName>
            <fullName evidence="10">Ornithine transacetylase</fullName>
        </alternativeName>
    </domain>
    <domain>
        <recommendedName>
            <fullName evidence="10">Amino-acid acetyltransferase</fullName>
            <ecNumber evidence="10">2.3.1.1</ecNumber>
        </recommendedName>
        <alternativeName>
            <fullName evidence="10">N-acetylglutamate synthase</fullName>
            <shortName evidence="10">AGS</shortName>
        </alternativeName>
    </domain>
    <component>
        <recommendedName>
            <fullName evidence="10">Arginine biosynthesis bifunctional protein ArgJ alpha chain</fullName>
        </recommendedName>
    </component>
    <component>
        <recommendedName>
            <fullName evidence="10">Arginine biosynthesis bifunctional protein ArgJ beta chain</fullName>
        </recommendedName>
    </component>
</protein>
<dbReference type="GO" id="GO:0004042">
    <property type="term" value="F:L-glutamate N-acetyltransferase activity"/>
    <property type="evidence" value="ECO:0007669"/>
    <property type="project" value="UniProtKB-UniRule"/>
</dbReference>